<name>R7WQM2_9NOCA</name>
<reference evidence="1 2" key="1">
    <citation type="journal article" date="2013" name="Genome Announc.">
        <title>Draft Genome Sequence of Rhodococcus rhodnii Strain LMG5362, a Symbiont of Rhodnius prolixus (Hemiptera, Reduviidae, Triatominae), the Principle Vector of Trypanosoma cruzi.</title>
        <authorList>
            <person name="Pachebat J.A."/>
            <person name="van Keulen G."/>
            <person name="Whitten M.M."/>
            <person name="Girdwood S."/>
            <person name="Del Sol R."/>
            <person name="Dyson P.J."/>
            <person name="Facey P.D."/>
        </authorList>
    </citation>
    <scope>NUCLEOTIDE SEQUENCE [LARGE SCALE GENOMIC DNA]</scope>
    <source>
        <strain evidence="1 2">LMG 5362</strain>
    </source>
</reference>
<dbReference type="PATRIC" id="fig|1273125.3.peg.981"/>
<comment type="caution">
    <text evidence="1">The sequence shown here is derived from an EMBL/GenBank/DDBJ whole genome shotgun (WGS) entry which is preliminary data.</text>
</comment>
<dbReference type="RefSeq" id="WP_010837086.1">
    <property type="nucleotide sequence ID" value="NZ_APMY01000031.1"/>
</dbReference>
<evidence type="ECO:0000313" key="2">
    <source>
        <dbReference type="Proteomes" id="UP000013525"/>
    </source>
</evidence>
<sequence length="51" mass="5855">MKHTMSDAELRKAIAVMQDRVRHARGRGENETVDTIEHTLLELRTELAARP</sequence>
<gene>
    <name evidence="1" type="ORF">Rrhod_1018</name>
</gene>
<proteinExistence type="predicted"/>
<protein>
    <submittedName>
        <fullName evidence="1">Uncharacterized protein</fullName>
    </submittedName>
</protein>
<dbReference type="EMBL" id="APMY01000031">
    <property type="protein sequence ID" value="EOM77608.1"/>
    <property type="molecule type" value="Genomic_DNA"/>
</dbReference>
<keyword evidence="2" id="KW-1185">Reference proteome</keyword>
<accession>R7WQM2</accession>
<dbReference type="Proteomes" id="UP000013525">
    <property type="component" value="Unassembled WGS sequence"/>
</dbReference>
<dbReference type="AlphaFoldDB" id="R7WQM2"/>
<organism evidence="1 2">
    <name type="scientific">Rhodococcus rhodnii LMG 5362</name>
    <dbReference type="NCBI Taxonomy" id="1273125"/>
    <lineage>
        <taxon>Bacteria</taxon>
        <taxon>Bacillati</taxon>
        <taxon>Actinomycetota</taxon>
        <taxon>Actinomycetes</taxon>
        <taxon>Mycobacteriales</taxon>
        <taxon>Nocardiaceae</taxon>
        <taxon>Rhodococcus</taxon>
    </lineage>
</organism>
<evidence type="ECO:0000313" key="1">
    <source>
        <dbReference type="EMBL" id="EOM77608.1"/>
    </source>
</evidence>